<reference evidence="3" key="2">
    <citation type="submission" date="2020-09" db="EMBL/GenBank/DDBJ databases">
        <authorList>
            <person name="Sun Q."/>
            <person name="Zhou Y."/>
        </authorList>
    </citation>
    <scope>NUCLEOTIDE SEQUENCE</scope>
    <source>
        <strain evidence="3">CGMCC 1.16548</strain>
    </source>
</reference>
<dbReference type="InterPro" id="IPR014862">
    <property type="entry name" value="TrwC"/>
</dbReference>
<comment type="caution">
    <text evidence="3">The sequence shown here is derived from an EMBL/GenBank/DDBJ whole genome shotgun (WGS) entry which is preliminary data.</text>
</comment>
<keyword evidence="4" id="KW-1185">Reference proteome</keyword>
<dbReference type="Proteomes" id="UP000617531">
    <property type="component" value="Unassembled WGS sequence"/>
</dbReference>
<feature type="region of interest" description="Disordered" evidence="1">
    <location>
        <begin position="996"/>
        <end position="1016"/>
    </location>
</feature>
<sequence length="1016" mass="109656">MRGGLERWKRGVASDGVRQAVGYAFEGVCDAARGHRLVGVEQAVAYSDAGAGTVTRFIVTHDVIEQDLLDALGLARWVDGADPGTGESRGRVLTSPDADLLLDATMNMPKSYSLAVLLAPQLREELAALLDRIRDRTLVLWQRELNARRGAGGVIREPIARLEVVELRHERSRALDPHLHRHLWLGVKVLGEDGVWSNVDSRVAMKVHTVVNAEGDLAARTDPAWVAALAACGFTLDAEGEIAELAHLVRPLSRRSNQIEANRALRLAGWRRDHPGQHPGHRVLATIDRWAWAQHRPGKPHAVDEEGWQDLIRTEVAALDPSAARGRSAVGVERKRLGSLDRDLLAATAIADADRRSAGSGGRFSRYDVRAGSLRALAASGIVADRALLEEVVEDVTERAVEGHVIDFLDGEVRVPAHVKHLMSFPTARDKRDLADRFDRLNTRGRSIRADTIGRIATDVLSEDISMDAGQVQAAAAISGTTRLVTVTGPAGTGKTSLLLVARHALRAQRRRMIVVAPTRKAATVAARDIGTAASSLHALLVDHGFRFAQDPTGRTVWTRLRPGDTDPTTGATYAGPRHYPIQPGDRIVIDEAGMVDLQTANSLAELAEGVGAGIAMIGDHLQAMPVGHSGAMATMQRRSGTVVELTAVHRFKDPDYAALSLRVRDPADHADALAVAQELADRGHVDTVASEQEGRERMVTAWFEHAGRGERVALVTATNAEAQQINDRIQQQRLDRGELNPARLALGQHGQYLLVGDVVQTRRNDSDTGVDNRATWTIADIRQGRIELTSVTDSGDRRTVTRDYAAEHVHLAYASTVHGIQGETVHASYVGPGVDAAGLYVGMTRGRAANTAITVARDPGEATERLAQTMLRGRLEVTLDDALHAANQELIRAARATRSPGTGTQSSMASQIADADKRCRALEDAVRQGSVRAAADDSTGHGRIDLEALQEKQRESAERRAMLLAKLEAERARGEQLAIEARHRLWVVARTSASIAAEPSLSNSTPTTGGSVDGP</sequence>
<dbReference type="RefSeq" id="WP_229841933.1">
    <property type="nucleotide sequence ID" value="NZ_BNAI01000002.1"/>
</dbReference>
<name>A0A8J3GPT0_9MICO</name>
<dbReference type="EMBL" id="BNAI01000002">
    <property type="protein sequence ID" value="GHF12550.1"/>
    <property type="molecule type" value="Genomic_DNA"/>
</dbReference>
<dbReference type="Gene3D" id="3.40.50.300">
    <property type="entry name" value="P-loop containing nucleotide triphosphate hydrolases"/>
    <property type="match status" value="2"/>
</dbReference>
<evidence type="ECO:0000313" key="4">
    <source>
        <dbReference type="Proteomes" id="UP000617531"/>
    </source>
</evidence>
<feature type="compositionally biased region" description="Polar residues" evidence="1">
    <location>
        <begin position="1001"/>
        <end position="1016"/>
    </location>
</feature>
<dbReference type="SUPFAM" id="SSF52540">
    <property type="entry name" value="P-loop containing nucleoside triphosphate hydrolases"/>
    <property type="match status" value="1"/>
</dbReference>
<dbReference type="Gene3D" id="2.30.30.940">
    <property type="match status" value="1"/>
</dbReference>
<dbReference type="Pfam" id="PF08751">
    <property type="entry name" value="TrwC"/>
    <property type="match status" value="1"/>
</dbReference>
<evidence type="ECO:0000313" key="3">
    <source>
        <dbReference type="EMBL" id="GHF12550.1"/>
    </source>
</evidence>
<evidence type="ECO:0000256" key="1">
    <source>
        <dbReference type="SAM" id="MobiDB-lite"/>
    </source>
</evidence>
<dbReference type="AlphaFoldDB" id="A0A8J3GPT0"/>
<organism evidence="3 4">
    <name type="scientific">Pseudolysinimonas yzui</name>
    <dbReference type="NCBI Taxonomy" id="2708254"/>
    <lineage>
        <taxon>Bacteria</taxon>
        <taxon>Bacillati</taxon>
        <taxon>Actinomycetota</taxon>
        <taxon>Actinomycetes</taxon>
        <taxon>Micrococcales</taxon>
        <taxon>Microbacteriaceae</taxon>
        <taxon>Pseudolysinimonas</taxon>
    </lineage>
</organism>
<proteinExistence type="predicted"/>
<protein>
    <recommendedName>
        <fullName evidence="2">TrwC relaxase domain-containing protein</fullName>
    </recommendedName>
</protein>
<gene>
    <name evidence="3" type="ORF">GCM10011600_11660</name>
</gene>
<evidence type="ECO:0000259" key="2">
    <source>
        <dbReference type="Pfam" id="PF08751"/>
    </source>
</evidence>
<reference evidence="3" key="1">
    <citation type="journal article" date="2014" name="Int. J. Syst. Evol. Microbiol.">
        <title>Complete genome sequence of Corynebacterium casei LMG S-19264T (=DSM 44701T), isolated from a smear-ripened cheese.</title>
        <authorList>
            <consortium name="US DOE Joint Genome Institute (JGI-PGF)"/>
            <person name="Walter F."/>
            <person name="Albersmeier A."/>
            <person name="Kalinowski J."/>
            <person name="Ruckert C."/>
        </authorList>
    </citation>
    <scope>NUCLEOTIDE SEQUENCE</scope>
    <source>
        <strain evidence="3">CGMCC 1.16548</strain>
    </source>
</reference>
<dbReference type="InterPro" id="IPR027417">
    <property type="entry name" value="P-loop_NTPase"/>
</dbReference>
<dbReference type="Pfam" id="PF13604">
    <property type="entry name" value="AAA_30"/>
    <property type="match status" value="1"/>
</dbReference>
<feature type="domain" description="TrwC relaxase" evidence="2">
    <location>
        <begin position="74"/>
        <end position="317"/>
    </location>
</feature>
<accession>A0A8J3GPT0</accession>
<dbReference type="SUPFAM" id="SSF55464">
    <property type="entry name" value="Origin of replication-binding domain, RBD-like"/>
    <property type="match status" value="1"/>
</dbReference>